<dbReference type="EMBL" id="JAKZJU020000002">
    <property type="protein sequence ID" value="MDL2060428.1"/>
    <property type="molecule type" value="Genomic_DNA"/>
</dbReference>
<comment type="caution">
    <text evidence="11">The sequence shown here is derived from an EMBL/GenBank/DDBJ whole genome shotgun (WGS) entry which is preliminary data.</text>
</comment>
<dbReference type="GO" id="GO:0004519">
    <property type="term" value="F:endonuclease activity"/>
    <property type="evidence" value="ECO:0007669"/>
    <property type="project" value="UniProtKB-KW"/>
</dbReference>
<keyword evidence="2" id="KW-0479">Metal-binding</keyword>
<evidence type="ECO:0000313" key="11">
    <source>
        <dbReference type="EMBL" id="MDL2060428.1"/>
    </source>
</evidence>
<dbReference type="NCBIfam" id="TIGR00287">
    <property type="entry name" value="cas1"/>
    <property type="match status" value="1"/>
</dbReference>
<keyword evidence="6" id="KW-0051">Antiviral defense</keyword>
<evidence type="ECO:0000256" key="6">
    <source>
        <dbReference type="ARBA" id="ARBA00023118"/>
    </source>
</evidence>
<dbReference type="Gene3D" id="1.20.120.920">
    <property type="entry name" value="CRISPR-associated endonuclease Cas1, C-terminal domain"/>
    <property type="match status" value="1"/>
</dbReference>
<evidence type="ECO:0000256" key="10">
    <source>
        <dbReference type="SAM" id="MobiDB-lite"/>
    </source>
</evidence>
<keyword evidence="3 11" id="KW-0255">Endonuclease</keyword>
<evidence type="ECO:0000256" key="9">
    <source>
        <dbReference type="ARBA" id="ARBA00038592"/>
    </source>
</evidence>
<keyword evidence="4" id="KW-0378">Hydrolase</keyword>
<keyword evidence="8" id="KW-0464">Manganese</keyword>
<organism evidence="11 12">
    <name type="scientific">Mesosutterella faecium</name>
    <dbReference type="NCBI Taxonomy" id="2925194"/>
    <lineage>
        <taxon>Bacteria</taxon>
        <taxon>Pseudomonadati</taxon>
        <taxon>Pseudomonadota</taxon>
        <taxon>Betaproteobacteria</taxon>
        <taxon>Burkholderiales</taxon>
        <taxon>Sutterellaceae</taxon>
        <taxon>Mesosutterella</taxon>
    </lineage>
</organism>
<name>A0ABT7IPW8_9BURK</name>
<evidence type="ECO:0000256" key="7">
    <source>
        <dbReference type="ARBA" id="ARBA00023125"/>
    </source>
</evidence>
<dbReference type="InterPro" id="IPR050646">
    <property type="entry name" value="Cas1"/>
</dbReference>
<dbReference type="RefSeq" id="WP_243375944.1">
    <property type="nucleotide sequence ID" value="NZ_JAKZJU020000002.1"/>
</dbReference>
<feature type="region of interest" description="Disordered" evidence="10">
    <location>
        <begin position="316"/>
        <end position="361"/>
    </location>
</feature>
<dbReference type="Proteomes" id="UP001165481">
    <property type="component" value="Unassembled WGS sequence"/>
</dbReference>
<protein>
    <submittedName>
        <fullName evidence="11">CRISPR-associated endonuclease Cas1</fullName>
    </submittedName>
</protein>
<evidence type="ECO:0000256" key="5">
    <source>
        <dbReference type="ARBA" id="ARBA00022842"/>
    </source>
</evidence>
<keyword evidence="5" id="KW-0460">Magnesium</keyword>
<evidence type="ECO:0000313" key="12">
    <source>
        <dbReference type="Proteomes" id="UP001165481"/>
    </source>
</evidence>
<evidence type="ECO:0000256" key="3">
    <source>
        <dbReference type="ARBA" id="ARBA00022759"/>
    </source>
</evidence>
<proteinExistence type="predicted"/>
<sequence>MKIKSTKNHESSIWIWNSQEKGGKVSLWLPYAESLLRIPRSSFWEARYGEETLEIDLQKTDLIMLYGERGNLPVTFLADLSKYGIPLMIHERRQPRPFIFYPPDFQDRNDILSLQILARNNKTRRKSVAKALVKARIASMSKRYLIPEKISNGLHFANSIQEIRLAEAQATARYWSSWYSALGQPSERRINTPLNHALNLGSAFLHGILLRWILFHHLSPMHGFLHEATSYSALVYDLMEPYRYILEDAAADVFRETEGEEKAMLRKIGPTIKERLSEIVFVPATRQSVQRKNLLHGIVLALRAWLAGDSPKFIIPTEGEPRGGRKPLPGYILPGGRLSTRKGVSKRAPARKDVRQRNAIP</sequence>
<dbReference type="PANTHER" id="PTHR34353">
    <property type="entry name" value="CRISPR-ASSOCIATED ENDONUCLEASE CAS1 1"/>
    <property type="match status" value="1"/>
</dbReference>
<dbReference type="Pfam" id="PF01867">
    <property type="entry name" value="Cas_Cas1"/>
    <property type="match status" value="1"/>
</dbReference>
<feature type="compositionally biased region" description="Basic and acidic residues" evidence="10">
    <location>
        <begin position="350"/>
        <end position="361"/>
    </location>
</feature>
<dbReference type="PANTHER" id="PTHR34353:SF2">
    <property type="entry name" value="CRISPR-ASSOCIATED ENDONUCLEASE CAS1 1"/>
    <property type="match status" value="1"/>
</dbReference>
<feature type="compositionally biased region" description="Basic residues" evidence="10">
    <location>
        <begin position="339"/>
        <end position="349"/>
    </location>
</feature>
<evidence type="ECO:0000256" key="2">
    <source>
        <dbReference type="ARBA" id="ARBA00022723"/>
    </source>
</evidence>
<accession>A0ABT7IPW8</accession>
<evidence type="ECO:0000256" key="1">
    <source>
        <dbReference type="ARBA" id="ARBA00022722"/>
    </source>
</evidence>
<dbReference type="InterPro" id="IPR042206">
    <property type="entry name" value="CRISPR-assoc_Cas1_C"/>
</dbReference>
<keyword evidence="7" id="KW-0238">DNA-binding</keyword>
<reference evidence="11" key="1">
    <citation type="submission" date="2023-03" db="EMBL/GenBank/DDBJ databases">
        <title>Mesosutterella sp. nov. isolated from porcine feces.</title>
        <authorList>
            <person name="Yu S."/>
        </authorList>
    </citation>
    <scope>NUCLEOTIDE SEQUENCE</scope>
    <source>
        <strain evidence="11">AGMB02718</strain>
    </source>
</reference>
<keyword evidence="1" id="KW-0540">Nuclease</keyword>
<keyword evidence="12" id="KW-1185">Reference proteome</keyword>
<dbReference type="CDD" id="cd09634">
    <property type="entry name" value="Cas1_I-II-III"/>
    <property type="match status" value="1"/>
</dbReference>
<evidence type="ECO:0000256" key="4">
    <source>
        <dbReference type="ARBA" id="ARBA00022801"/>
    </source>
</evidence>
<dbReference type="InterPro" id="IPR002729">
    <property type="entry name" value="CRISPR-assoc_Cas1"/>
</dbReference>
<evidence type="ECO:0000256" key="8">
    <source>
        <dbReference type="ARBA" id="ARBA00023211"/>
    </source>
</evidence>
<comment type="subunit">
    <text evidence="9">Homodimer, forms a heterotetramer with a Cas2 homodimer.</text>
</comment>
<gene>
    <name evidence="11" type="primary">cas1</name>
    <name evidence="11" type="ORF">MUN46_010820</name>
</gene>